<dbReference type="InterPro" id="IPR045210">
    <property type="entry name" value="RING-Ubox_PUB"/>
</dbReference>
<feature type="repeat" description="ARM" evidence="7">
    <location>
        <begin position="420"/>
        <end position="462"/>
    </location>
</feature>
<proteinExistence type="predicted"/>
<dbReference type="SUPFAM" id="SSF57850">
    <property type="entry name" value="RING/U-box"/>
    <property type="match status" value="1"/>
</dbReference>
<feature type="repeat" description="ARM" evidence="7">
    <location>
        <begin position="545"/>
        <end position="588"/>
    </location>
</feature>
<accession>A0AAV6J6S8</accession>
<feature type="domain" description="U-box" evidence="8">
    <location>
        <begin position="276"/>
        <end position="350"/>
    </location>
</feature>
<evidence type="ECO:0000256" key="3">
    <source>
        <dbReference type="ARBA" id="ARBA00012483"/>
    </source>
</evidence>
<evidence type="ECO:0000259" key="8">
    <source>
        <dbReference type="PROSITE" id="PS51698"/>
    </source>
</evidence>
<dbReference type="Gene3D" id="3.30.40.10">
    <property type="entry name" value="Zinc/RING finger domain, C3HC4 (zinc finger)"/>
    <property type="match status" value="1"/>
</dbReference>
<name>A0AAV6J6S8_9ERIC</name>
<dbReference type="Proteomes" id="UP000823749">
    <property type="component" value="Chromosome 8"/>
</dbReference>
<dbReference type="FunFam" id="3.30.40.10:FF:000455">
    <property type="entry name" value="RING-type E3 ubiquitin transferase"/>
    <property type="match status" value="1"/>
</dbReference>
<evidence type="ECO:0000313" key="9">
    <source>
        <dbReference type="EMBL" id="KAG5536841.1"/>
    </source>
</evidence>
<dbReference type="EC" id="2.3.2.27" evidence="3"/>
<dbReference type="GO" id="GO:0061630">
    <property type="term" value="F:ubiquitin protein ligase activity"/>
    <property type="evidence" value="ECO:0007669"/>
    <property type="project" value="UniProtKB-EC"/>
</dbReference>
<dbReference type="InterPro" id="IPR016024">
    <property type="entry name" value="ARM-type_fold"/>
</dbReference>
<evidence type="ECO:0000256" key="5">
    <source>
        <dbReference type="ARBA" id="ARBA00022737"/>
    </source>
</evidence>
<dbReference type="Pfam" id="PF25368">
    <property type="entry name" value="PUB10_N"/>
    <property type="match status" value="1"/>
</dbReference>
<dbReference type="InterPro" id="IPR011989">
    <property type="entry name" value="ARM-like"/>
</dbReference>
<keyword evidence="10" id="KW-1185">Reference proteome</keyword>
<dbReference type="CDD" id="cd16664">
    <property type="entry name" value="RING-Ubox_PUB"/>
    <property type="match status" value="1"/>
</dbReference>
<dbReference type="PANTHER" id="PTHR23315:SF116">
    <property type="entry name" value="RING-TYPE E3 UBIQUITIN TRANSFERASE"/>
    <property type="match status" value="1"/>
</dbReference>
<dbReference type="InterPro" id="IPR057623">
    <property type="entry name" value="PUB12-19-like_N"/>
</dbReference>
<keyword evidence="4" id="KW-0808">Transferase</keyword>
<evidence type="ECO:0000256" key="4">
    <source>
        <dbReference type="ARBA" id="ARBA00022679"/>
    </source>
</evidence>
<evidence type="ECO:0000256" key="2">
    <source>
        <dbReference type="ARBA" id="ARBA00004906"/>
    </source>
</evidence>
<dbReference type="InterPro" id="IPR013083">
    <property type="entry name" value="Znf_RING/FYVE/PHD"/>
</dbReference>
<dbReference type="PROSITE" id="PS51698">
    <property type="entry name" value="U_BOX"/>
    <property type="match status" value="1"/>
</dbReference>
<dbReference type="FunFam" id="1.25.10.10:FF:000485">
    <property type="entry name" value="RING-type E3 ubiquitin transferase"/>
    <property type="match status" value="1"/>
</dbReference>
<dbReference type="InterPro" id="IPR058678">
    <property type="entry name" value="ARM_PUB"/>
</dbReference>
<dbReference type="InterPro" id="IPR003613">
    <property type="entry name" value="Ubox_domain"/>
</dbReference>
<dbReference type="SMART" id="SM00504">
    <property type="entry name" value="Ubox"/>
    <property type="match status" value="1"/>
</dbReference>
<sequence>MIQKHDRSDRRFLTFPAVHPCSAVSPATLLDSLITLSRSICSYQSKFFPTQRKIAREALRQVAILLIFFEEIQERGRPNLSYSAVLCFSELHLALQKVLFLLQDCTKEGARLRALTKAGFIATQFRVSIRTVATVLDVLPLRTIDVSCEVKELIELVAKQARKAKLEIDPDDETAMNRVTSILDGFGNRLEPDRRSVEPVLDYLEIRSWNECQSEIRFLDDEISLQYLDGNERELPLLSSLVGFMCYCRGVLFETEAYGTFDQTDRMCNLETIRFLNPEDFRCPISLELMTDPVTVSTGQTYDRASIQKWLQAGNLLCPKTGEILSNTELVPNSALRKLIQQFCVDNGVSLSKSRKMNRDITRTIVAGSPSAAEAIKFLSEFISNRLYFGTEEQKNRAAYETRLLAKSNIFNRSCLVESGTVPPLLNLVNSTDPSVQENSISALLKLSKHSSGKKAIVENGGLKPILRVLKNGLKLENRQISAATFFYLSSVHEYRKLIGSTPGAIQALADLIKDGTNCGKKNAVVAIFGLLLHHSNHQRVLSAGLVPILVNILSSSNVDDLVTDSLAVLATLAESVEGSVSILQTSPLPIVISTLQYSSTSRGRKEYCVSILLYLCKNCGGDAMSDLARNHPSLMPLLFSLTADGTSHASKKARSLIRMLHEFQETSSSGLKNSAVPQERFIHIR</sequence>
<dbReference type="SUPFAM" id="SSF48371">
    <property type="entry name" value="ARM repeat"/>
    <property type="match status" value="1"/>
</dbReference>
<dbReference type="GO" id="GO:0016567">
    <property type="term" value="P:protein ubiquitination"/>
    <property type="evidence" value="ECO:0007669"/>
    <property type="project" value="InterPro"/>
</dbReference>
<comment type="catalytic activity">
    <reaction evidence="1">
        <text>S-ubiquitinyl-[E2 ubiquitin-conjugating enzyme]-L-cysteine + [acceptor protein]-L-lysine = [E2 ubiquitin-conjugating enzyme]-L-cysteine + N(6)-ubiquitinyl-[acceptor protein]-L-lysine.</text>
        <dbReference type="EC" id="2.3.2.27"/>
    </reaction>
</comment>
<dbReference type="Gene3D" id="1.25.10.10">
    <property type="entry name" value="Leucine-rich Repeat Variant"/>
    <property type="match status" value="1"/>
</dbReference>
<reference evidence="9" key="1">
    <citation type="submission" date="2020-08" db="EMBL/GenBank/DDBJ databases">
        <title>Plant Genome Project.</title>
        <authorList>
            <person name="Zhang R.-G."/>
        </authorList>
    </citation>
    <scope>NUCLEOTIDE SEQUENCE</scope>
    <source>
        <strain evidence="9">WSP0</strain>
        <tissue evidence="9">Leaf</tissue>
    </source>
</reference>
<comment type="pathway">
    <text evidence="2">Protein modification; protein ubiquitination.</text>
</comment>
<dbReference type="SMART" id="SM00185">
    <property type="entry name" value="ARM"/>
    <property type="match status" value="3"/>
</dbReference>
<evidence type="ECO:0000256" key="6">
    <source>
        <dbReference type="ARBA" id="ARBA00022786"/>
    </source>
</evidence>
<dbReference type="AlphaFoldDB" id="A0AAV6J6S8"/>
<organism evidence="9 10">
    <name type="scientific">Rhododendron griersonianum</name>
    <dbReference type="NCBI Taxonomy" id="479676"/>
    <lineage>
        <taxon>Eukaryota</taxon>
        <taxon>Viridiplantae</taxon>
        <taxon>Streptophyta</taxon>
        <taxon>Embryophyta</taxon>
        <taxon>Tracheophyta</taxon>
        <taxon>Spermatophyta</taxon>
        <taxon>Magnoliopsida</taxon>
        <taxon>eudicotyledons</taxon>
        <taxon>Gunneridae</taxon>
        <taxon>Pentapetalae</taxon>
        <taxon>asterids</taxon>
        <taxon>Ericales</taxon>
        <taxon>Ericaceae</taxon>
        <taxon>Ericoideae</taxon>
        <taxon>Rhodoreae</taxon>
        <taxon>Rhododendron</taxon>
    </lineage>
</organism>
<evidence type="ECO:0000256" key="7">
    <source>
        <dbReference type="PROSITE-ProRule" id="PRU00259"/>
    </source>
</evidence>
<keyword evidence="5" id="KW-0677">Repeat</keyword>
<dbReference type="PANTHER" id="PTHR23315">
    <property type="entry name" value="U BOX DOMAIN-CONTAINING"/>
    <property type="match status" value="1"/>
</dbReference>
<dbReference type="Pfam" id="PF04564">
    <property type="entry name" value="U-box"/>
    <property type="match status" value="1"/>
</dbReference>
<comment type="caution">
    <text evidence="9">The sequence shown here is derived from an EMBL/GenBank/DDBJ whole genome shotgun (WGS) entry which is preliminary data.</text>
</comment>
<dbReference type="InterPro" id="IPR000225">
    <property type="entry name" value="Armadillo"/>
</dbReference>
<keyword evidence="6" id="KW-0833">Ubl conjugation pathway</keyword>
<evidence type="ECO:0000313" key="10">
    <source>
        <dbReference type="Proteomes" id="UP000823749"/>
    </source>
</evidence>
<dbReference type="EMBL" id="JACTNZ010000008">
    <property type="protein sequence ID" value="KAG5536841.1"/>
    <property type="molecule type" value="Genomic_DNA"/>
</dbReference>
<dbReference type="Pfam" id="PF25598">
    <property type="entry name" value="ARM_PUB"/>
    <property type="match status" value="1"/>
</dbReference>
<evidence type="ECO:0000256" key="1">
    <source>
        <dbReference type="ARBA" id="ARBA00000900"/>
    </source>
</evidence>
<dbReference type="PROSITE" id="PS50176">
    <property type="entry name" value="ARM_REPEAT"/>
    <property type="match status" value="2"/>
</dbReference>
<protein>
    <recommendedName>
        <fullName evidence="3">RING-type E3 ubiquitin transferase</fullName>
        <ecNumber evidence="3">2.3.2.27</ecNumber>
    </recommendedName>
</protein>
<gene>
    <name evidence="9" type="ORF">RHGRI_024318</name>
</gene>